<proteinExistence type="predicted"/>
<dbReference type="GO" id="GO:0005634">
    <property type="term" value="C:nucleus"/>
    <property type="evidence" value="ECO:0007669"/>
    <property type="project" value="UniProtKB-SubCell"/>
</dbReference>
<keyword evidence="3" id="KW-0863">Zinc-finger</keyword>
<feature type="compositionally biased region" description="Basic and acidic residues" evidence="6">
    <location>
        <begin position="469"/>
        <end position="486"/>
    </location>
</feature>
<keyword evidence="5" id="KW-0539">Nucleus</keyword>
<evidence type="ECO:0000256" key="2">
    <source>
        <dbReference type="ARBA" id="ARBA00022723"/>
    </source>
</evidence>
<feature type="domain" description="Matrin-type" evidence="7">
    <location>
        <begin position="949"/>
        <end position="979"/>
    </location>
</feature>
<dbReference type="SUPFAM" id="SSF57667">
    <property type="entry name" value="beta-beta-alpha zinc fingers"/>
    <property type="match status" value="1"/>
</dbReference>
<dbReference type="PANTHER" id="PTHR15491">
    <property type="match status" value="1"/>
</dbReference>
<feature type="compositionally biased region" description="Basic and acidic residues" evidence="6">
    <location>
        <begin position="423"/>
        <end position="433"/>
    </location>
</feature>
<dbReference type="GO" id="GO:0008270">
    <property type="term" value="F:zinc ion binding"/>
    <property type="evidence" value="ECO:0007669"/>
    <property type="project" value="UniProtKB-KW"/>
</dbReference>
<sequence>MYSFLQQYPYNMGEHTLTCTLSPNAEAAEAEVVKKEVKKEELSRGSSGLKKYPEGSGMVQTAAANHPVEPSVAKKGPAPLSHIKDEVSLEHSECHLDRALRDSALRPPGTAVVKVEAGLEATVIPSSNTSRTEASEAKPEEMLLPPSSVKREEAGKDKSDPTALQSAVAFASEKQIKQEKEELTVTGPPEELSSVGKAEDAVGKPAVGEAPGAGPEMLPPGPPAASGESSGVTQMNHGVEAPAVNPLSGAVKSGQEVAVTPLTEKKRVLRTGLAMEKNQDVPGEVNPEESNPEGGGAVEENLEKLLVKTGAETEKKLEKAVVKVGAAVENAASERKEGSLIKAHQSQGAGPSKRCETPRAVTFNSSLSAKESPFLGKTFLKAVVSLQDISKSRVSAWRNKPFLYKGGEQKAPARPESQSQAVLEKRKEEDHSRPGGSPSSLGEGDSKWKASRSPVLDGKGENGRNSSQQEKDSRVESRASSKHSQEGESGTSSMKKDTSSNKVSAGDNTKPAKSGSSSSVKKEEELFPFNLDEFVTVDEVVEEVDSPVRTRRNPPRGKRKDGAKGSSCAEPSSKRRKGKSTAARGAESELSFVTLDEIGEEEDVPPHLLGLPPLEALSDPQSLLVVDEVMEEEEALLEVVKDPQALLAWDELAEQEDLGSQRDIPRAAFEEQGLKAEPLVTVDEIGEVEELPLNEPTDLNMEGVLKHKEGEDKVAAEDAGDSTACQVPDDPSALMTVDEIQEDNEDNPLVTLDEVNDDEDDFLADFNHLKEELNFVTVDEVGEEDEEEENTLPGKSLKKNEDIIAVAGPEEEEIAAVAGPEEEDIVAVAGPEEMDILGDMSPEEEMMAVSKSKGKEPLVFARGERANQMLSTAYEILAANRGEIKTSNLWTKLMKMTLGVGGNLETERDQLGSRDKEPESKEKKVAPSDVSKAQSTPKALDYLVPKAGFFCQICSLFYADETSVKNHCRTLLHQQNMEKFMAKQKDDDTSGEEPSSR</sequence>
<gene>
    <name evidence="8" type="primary">Znf638_1</name>
    <name evidence="8" type="ORF">BUCCAP_R16024</name>
</gene>
<dbReference type="PANTHER" id="PTHR15491:SF9">
    <property type="entry name" value="CIP1-INTERACTING ZINC FINGER PROTEIN"/>
    <property type="match status" value="1"/>
</dbReference>
<feature type="compositionally biased region" description="Acidic residues" evidence="6">
    <location>
        <begin position="535"/>
        <end position="545"/>
    </location>
</feature>
<dbReference type="AlphaFoldDB" id="A0A7K9HI55"/>
<feature type="compositionally biased region" description="Basic and acidic residues" evidence="6">
    <location>
        <begin position="149"/>
        <end position="160"/>
    </location>
</feature>
<evidence type="ECO:0000313" key="9">
    <source>
        <dbReference type="Proteomes" id="UP000534107"/>
    </source>
</evidence>
<feature type="non-terminal residue" evidence="8">
    <location>
        <position position="1"/>
    </location>
</feature>
<feature type="region of interest" description="Disordered" evidence="6">
    <location>
        <begin position="333"/>
        <end position="357"/>
    </location>
</feature>
<evidence type="ECO:0000256" key="4">
    <source>
        <dbReference type="ARBA" id="ARBA00022833"/>
    </source>
</evidence>
<organism evidence="8 9">
    <name type="scientific">Bucco capensis</name>
    <name type="common">collared puffbird</name>
    <dbReference type="NCBI Taxonomy" id="135168"/>
    <lineage>
        <taxon>Eukaryota</taxon>
        <taxon>Metazoa</taxon>
        <taxon>Chordata</taxon>
        <taxon>Craniata</taxon>
        <taxon>Vertebrata</taxon>
        <taxon>Euteleostomi</taxon>
        <taxon>Archelosauria</taxon>
        <taxon>Archosauria</taxon>
        <taxon>Dinosauria</taxon>
        <taxon>Saurischia</taxon>
        <taxon>Theropoda</taxon>
        <taxon>Coelurosauria</taxon>
        <taxon>Aves</taxon>
        <taxon>Neognathae</taxon>
        <taxon>Neoaves</taxon>
        <taxon>Telluraves</taxon>
        <taxon>Coraciimorphae</taxon>
        <taxon>Piciformes</taxon>
        <taxon>Bucconidae</taxon>
        <taxon>Bucco</taxon>
    </lineage>
</organism>
<dbReference type="SMART" id="SM00451">
    <property type="entry name" value="ZnF_U1"/>
    <property type="match status" value="1"/>
</dbReference>
<feature type="region of interest" description="Disordered" evidence="6">
    <location>
        <begin position="904"/>
        <end position="936"/>
    </location>
</feature>
<dbReference type="InterPro" id="IPR013087">
    <property type="entry name" value="Znf_C2H2_type"/>
</dbReference>
<dbReference type="InterPro" id="IPR003604">
    <property type="entry name" value="Matrin/U1-like-C_Znf_C2H2"/>
</dbReference>
<keyword evidence="4" id="KW-0862">Zinc</keyword>
<reference evidence="8 9" key="1">
    <citation type="submission" date="2019-09" db="EMBL/GenBank/DDBJ databases">
        <title>Bird 10,000 Genomes (B10K) Project - Family phase.</title>
        <authorList>
            <person name="Zhang G."/>
        </authorList>
    </citation>
    <scope>NUCLEOTIDE SEQUENCE [LARGE SCALE GENOMIC DNA]</scope>
    <source>
        <strain evidence="8">B10K-DU-001-16</strain>
        <tissue evidence="8">Muscle</tissue>
    </source>
</reference>
<keyword evidence="2" id="KW-0479">Metal-binding</keyword>
<feature type="region of interest" description="Disordered" evidence="6">
    <location>
        <begin position="711"/>
        <end position="730"/>
    </location>
</feature>
<keyword evidence="9" id="KW-1185">Reference proteome</keyword>
<feature type="compositionally biased region" description="Basic residues" evidence="6">
    <location>
        <begin position="549"/>
        <end position="561"/>
    </location>
</feature>
<dbReference type="GO" id="GO:0003676">
    <property type="term" value="F:nucleic acid binding"/>
    <property type="evidence" value="ECO:0007669"/>
    <property type="project" value="InterPro"/>
</dbReference>
<dbReference type="PROSITE" id="PS00028">
    <property type="entry name" value="ZINC_FINGER_C2H2_1"/>
    <property type="match status" value="1"/>
</dbReference>
<evidence type="ECO:0000256" key="1">
    <source>
        <dbReference type="ARBA" id="ARBA00004123"/>
    </source>
</evidence>
<dbReference type="InterPro" id="IPR026811">
    <property type="entry name" value="CIZ1"/>
</dbReference>
<dbReference type="InterPro" id="IPR000690">
    <property type="entry name" value="Matrin/U1-C_Znf_C2H2"/>
</dbReference>
<dbReference type="EMBL" id="VWZO01005624">
    <property type="protein sequence ID" value="NXH12454.1"/>
    <property type="molecule type" value="Genomic_DNA"/>
</dbReference>
<dbReference type="InterPro" id="IPR036236">
    <property type="entry name" value="Znf_C2H2_sf"/>
</dbReference>
<evidence type="ECO:0000256" key="5">
    <source>
        <dbReference type="ARBA" id="ARBA00023242"/>
    </source>
</evidence>
<evidence type="ECO:0000256" key="3">
    <source>
        <dbReference type="ARBA" id="ARBA00022771"/>
    </source>
</evidence>
<feature type="region of interest" description="Disordered" evidence="6">
    <location>
        <begin position="397"/>
        <end position="590"/>
    </location>
</feature>
<dbReference type="PROSITE" id="PS50171">
    <property type="entry name" value="ZF_MATRIN"/>
    <property type="match status" value="1"/>
</dbReference>
<accession>A0A7K9HI55</accession>
<feature type="compositionally biased region" description="Basic and acidic residues" evidence="6">
    <location>
        <begin position="174"/>
        <end position="183"/>
    </location>
</feature>
<comment type="subcellular location">
    <subcellularLocation>
        <location evidence="1">Nucleus</location>
    </subcellularLocation>
</comment>
<feature type="non-terminal residue" evidence="8">
    <location>
        <position position="997"/>
    </location>
</feature>
<comment type="caution">
    <text evidence="8">The sequence shown here is derived from an EMBL/GenBank/DDBJ whole genome shotgun (WGS) entry which is preliminary data.</text>
</comment>
<protein>
    <submittedName>
        <fullName evidence="8">ZN638 protein</fullName>
    </submittedName>
</protein>
<feature type="region of interest" description="Disordered" evidence="6">
    <location>
        <begin position="270"/>
        <end position="298"/>
    </location>
</feature>
<dbReference type="Proteomes" id="UP000534107">
    <property type="component" value="Unassembled WGS sequence"/>
</dbReference>
<feature type="region of interest" description="Disordered" evidence="6">
    <location>
        <begin position="124"/>
        <end position="247"/>
    </location>
</feature>
<name>A0A7K9HI55_9PICI</name>
<evidence type="ECO:0000256" key="6">
    <source>
        <dbReference type="SAM" id="MobiDB-lite"/>
    </source>
</evidence>
<feature type="compositionally biased region" description="Basic and acidic residues" evidence="6">
    <location>
        <begin position="905"/>
        <end position="926"/>
    </location>
</feature>
<evidence type="ECO:0000313" key="8">
    <source>
        <dbReference type="EMBL" id="NXH12454.1"/>
    </source>
</evidence>
<dbReference type="OrthoDB" id="10072641at2759"/>
<evidence type="ECO:0000259" key="7">
    <source>
        <dbReference type="PROSITE" id="PS50171"/>
    </source>
</evidence>